<comment type="caution">
    <text evidence="2">The sequence shown here is derived from an EMBL/GenBank/DDBJ whole genome shotgun (WGS) entry which is preliminary data.</text>
</comment>
<protein>
    <recommendedName>
        <fullName evidence="1">DUF4214 domain-containing protein</fullName>
    </recommendedName>
</protein>
<evidence type="ECO:0000313" key="2">
    <source>
        <dbReference type="EMBL" id="RNF29479.1"/>
    </source>
</evidence>
<dbReference type="Gene3D" id="1.10.3130.20">
    <property type="entry name" value="Phycobilisome linker domain"/>
    <property type="match status" value="1"/>
</dbReference>
<sequence>MTRLYESLLDLAPDAGSLDYWMRQLAGDGTLDGVTQTILESAELAGKVPMADGAYVAWLYDQVLGRAADAGGLTYWTASLANGDLSRADLALALVDSGEKLQMVASHELEISASDIGVLIRMYDALYDRRPDLDGLNYWIDRSEAGASLADIADSFIAADEATGGLDDAAFVAHLYRTALERDATTLELSEWNALLANGHVDRGDVLLALVESAEMVALVGVMSTTFEVA</sequence>
<reference evidence="2" key="1">
    <citation type="submission" date="2014-10" db="EMBL/GenBank/DDBJ databases">
        <title>Massilia sp. genome.</title>
        <authorList>
            <person name="Xu B."/>
            <person name="Dai L."/>
            <person name="Huang Z."/>
        </authorList>
    </citation>
    <scope>NUCLEOTIDE SEQUENCE [LARGE SCALE GENOMIC DNA]</scope>
    <source>
        <strain evidence="2">CFS-1</strain>
    </source>
</reference>
<gene>
    <name evidence="2" type="ORF">NM04_17660</name>
</gene>
<name>A0A422QHN3_9BURK</name>
<dbReference type="InterPro" id="IPR025282">
    <property type="entry name" value="DUF4214"/>
</dbReference>
<evidence type="ECO:0000313" key="3">
    <source>
        <dbReference type="Proteomes" id="UP000283254"/>
    </source>
</evidence>
<organism evidence="2 3">
    <name type="scientific">Massilia aurea</name>
    <dbReference type="NCBI Taxonomy" id="373040"/>
    <lineage>
        <taxon>Bacteria</taxon>
        <taxon>Pseudomonadati</taxon>
        <taxon>Pseudomonadota</taxon>
        <taxon>Betaproteobacteria</taxon>
        <taxon>Burkholderiales</taxon>
        <taxon>Oxalobacteraceae</taxon>
        <taxon>Telluria group</taxon>
        <taxon>Massilia</taxon>
    </lineage>
</organism>
<dbReference type="RefSeq" id="WP_183407494.1">
    <property type="nucleotide sequence ID" value="NZ_JSAB01000197.1"/>
</dbReference>
<feature type="domain" description="DUF4214" evidence="1">
    <location>
        <begin position="36"/>
        <end position="101"/>
    </location>
</feature>
<dbReference type="EMBL" id="JSAB01000197">
    <property type="protein sequence ID" value="RNF29479.1"/>
    <property type="molecule type" value="Genomic_DNA"/>
</dbReference>
<feature type="domain" description="DUF4214" evidence="1">
    <location>
        <begin position="166"/>
        <end position="219"/>
    </location>
</feature>
<proteinExistence type="predicted"/>
<dbReference type="Pfam" id="PF13946">
    <property type="entry name" value="DUF4214"/>
    <property type="match status" value="2"/>
</dbReference>
<dbReference type="InterPro" id="IPR038255">
    <property type="entry name" value="PBS_linker_sf"/>
</dbReference>
<dbReference type="Proteomes" id="UP000283254">
    <property type="component" value="Unassembled WGS sequence"/>
</dbReference>
<evidence type="ECO:0000259" key="1">
    <source>
        <dbReference type="Pfam" id="PF13946"/>
    </source>
</evidence>
<dbReference type="AlphaFoldDB" id="A0A422QHN3"/>
<accession>A0A422QHN3</accession>
<keyword evidence="3" id="KW-1185">Reference proteome</keyword>